<dbReference type="Pfam" id="PF08544">
    <property type="entry name" value="GHMP_kinases_C"/>
    <property type="match status" value="1"/>
</dbReference>
<dbReference type="Proteomes" id="UP000504615">
    <property type="component" value="Unplaced"/>
</dbReference>
<evidence type="ECO:0000256" key="1">
    <source>
        <dbReference type="ARBA" id="ARBA00022490"/>
    </source>
</evidence>
<proteinExistence type="predicted"/>
<dbReference type="GO" id="GO:0004496">
    <property type="term" value="F:mevalonate kinase activity"/>
    <property type="evidence" value="ECO:0007669"/>
    <property type="project" value="InterPro"/>
</dbReference>
<accession>A0A6I9XCJ6</accession>
<dbReference type="UniPathway" id="UPA00057">
    <property type="reaction ID" value="UER00098"/>
</dbReference>
<dbReference type="RefSeq" id="XP_011642662.1">
    <property type="nucleotide sequence ID" value="XM_011644360.1"/>
</dbReference>
<sequence>MYRFNLSAPGMVFLYGDAMIMSAKTCIATSLDMRTRLSFASLPPRVVPIEYIELDFSSINLHVKIPLTQFLLHFFYHNIKRDVNSIQIYNGVKSFLDSSMDTYIGTYERSNVDHQSSLQAFFFLLVSVAYKESIEITSSFIVKVSTELTIGEGLGSSASFAVCLTACFLRWSLLQKGIVRYEFDGDDKLLIASYAIDCDCIIYQSTSVMAVNVSVKGSILIFNEGLPIKLFSKDSMFRIKIILVYSNVSMKTVNLSDIERSVMTNPIAISILSIMEALAKASVQTFIEINENIFYLCRGDIIKPVNLNLPLKLYKKLSELIQMNQGLLQALNMSHPEIDIICAIAQDSSLAGKLTGKGKGGYAFILLPPNTTDEDITKLIDEFKSHNFPVTLTSLCGNGVIVE</sequence>
<evidence type="ECO:0000313" key="6">
    <source>
        <dbReference type="Proteomes" id="UP000504615"/>
    </source>
</evidence>
<name>A0A6I9XCJ6_9HYME</name>
<keyword evidence="1" id="KW-0963">Cytoplasm</keyword>
<reference evidence="7" key="1">
    <citation type="submission" date="2025-08" db="UniProtKB">
        <authorList>
            <consortium name="RefSeq"/>
        </authorList>
    </citation>
    <scope>IDENTIFICATION</scope>
</reference>
<evidence type="ECO:0000313" key="7">
    <source>
        <dbReference type="RefSeq" id="XP_011642662.1"/>
    </source>
</evidence>
<dbReference type="GO" id="GO:0005829">
    <property type="term" value="C:cytosol"/>
    <property type="evidence" value="ECO:0007669"/>
    <property type="project" value="TreeGrafter"/>
</dbReference>
<evidence type="ECO:0000256" key="4">
    <source>
        <dbReference type="ARBA" id="ARBA00022842"/>
    </source>
</evidence>
<dbReference type="GO" id="GO:0006695">
    <property type="term" value="P:cholesterol biosynthetic process"/>
    <property type="evidence" value="ECO:0007669"/>
    <property type="project" value="TreeGrafter"/>
</dbReference>
<dbReference type="InterPro" id="IPR014721">
    <property type="entry name" value="Ribsml_uS5_D2-typ_fold_subgr"/>
</dbReference>
<feature type="domain" description="GHMP kinase C-terminal" evidence="5">
    <location>
        <begin position="315"/>
        <end position="376"/>
    </location>
</feature>
<dbReference type="GeneID" id="105430685"/>
<dbReference type="KEGG" id="pbar:105430685"/>
<keyword evidence="2" id="KW-0808">Transferase</keyword>
<dbReference type="PRINTS" id="PR00959">
    <property type="entry name" value="MEVGALKINASE"/>
</dbReference>
<dbReference type="PANTHER" id="PTHR43290">
    <property type="entry name" value="MEVALONATE KINASE"/>
    <property type="match status" value="1"/>
</dbReference>
<gene>
    <name evidence="7" type="primary">LOC105430685</name>
</gene>
<dbReference type="Gene3D" id="3.30.230.10">
    <property type="match status" value="1"/>
</dbReference>
<dbReference type="InterPro" id="IPR036554">
    <property type="entry name" value="GHMP_kinase_C_sf"/>
</dbReference>
<dbReference type="InterPro" id="IPR020568">
    <property type="entry name" value="Ribosomal_Su5_D2-typ_SF"/>
</dbReference>
<dbReference type="SUPFAM" id="SSF54211">
    <property type="entry name" value="Ribosomal protein S5 domain 2-like"/>
    <property type="match status" value="1"/>
</dbReference>
<keyword evidence="6" id="KW-1185">Reference proteome</keyword>
<dbReference type="GO" id="GO:0019287">
    <property type="term" value="P:isopentenyl diphosphate biosynthetic process, mevalonate pathway"/>
    <property type="evidence" value="ECO:0007669"/>
    <property type="project" value="UniProtKB-UniPathway"/>
</dbReference>
<dbReference type="Gene3D" id="3.30.70.890">
    <property type="entry name" value="GHMP kinase, C-terminal domain"/>
    <property type="match status" value="1"/>
</dbReference>
<evidence type="ECO:0000256" key="2">
    <source>
        <dbReference type="ARBA" id="ARBA00022679"/>
    </source>
</evidence>
<dbReference type="AlphaFoldDB" id="A0A6I9XCJ6"/>
<evidence type="ECO:0000259" key="5">
    <source>
        <dbReference type="Pfam" id="PF08544"/>
    </source>
</evidence>
<dbReference type="GO" id="GO:0005524">
    <property type="term" value="F:ATP binding"/>
    <property type="evidence" value="ECO:0007669"/>
    <property type="project" value="InterPro"/>
</dbReference>
<evidence type="ECO:0000256" key="3">
    <source>
        <dbReference type="ARBA" id="ARBA00022777"/>
    </source>
</evidence>
<dbReference type="PANTHER" id="PTHR43290:SF2">
    <property type="entry name" value="MEVALONATE KINASE"/>
    <property type="match status" value="1"/>
</dbReference>
<dbReference type="OrthoDB" id="1652964at2759"/>
<dbReference type="InterPro" id="IPR006205">
    <property type="entry name" value="Mev_gal_kin"/>
</dbReference>
<keyword evidence="4" id="KW-0460">Magnesium</keyword>
<dbReference type="SUPFAM" id="SSF55060">
    <property type="entry name" value="GHMP Kinase, C-terminal domain"/>
    <property type="match status" value="1"/>
</dbReference>
<keyword evidence="3" id="KW-0418">Kinase</keyword>
<dbReference type="InterPro" id="IPR013750">
    <property type="entry name" value="GHMP_kinase_C_dom"/>
</dbReference>
<organism evidence="6 7">
    <name type="scientific">Pogonomyrmex barbatus</name>
    <name type="common">red harvester ant</name>
    <dbReference type="NCBI Taxonomy" id="144034"/>
    <lineage>
        <taxon>Eukaryota</taxon>
        <taxon>Metazoa</taxon>
        <taxon>Ecdysozoa</taxon>
        <taxon>Arthropoda</taxon>
        <taxon>Hexapoda</taxon>
        <taxon>Insecta</taxon>
        <taxon>Pterygota</taxon>
        <taxon>Neoptera</taxon>
        <taxon>Endopterygota</taxon>
        <taxon>Hymenoptera</taxon>
        <taxon>Apocrita</taxon>
        <taxon>Aculeata</taxon>
        <taxon>Formicoidea</taxon>
        <taxon>Formicidae</taxon>
        <taxon>Myrmicinae</taxon>
        <taxon>Pogonomyrmex</taxon>
    </lineage>
</organism>
<protein>
    <submittedName>
        <fullName evidence="7">Mevalonate kinase-like</fullName>
    </submittedName>
</protein>